<dbReference type="EMBL" id="JBHUII010000013">
    <property type="protein sequence ID" value="MFD2207961.1"/>
    <property type="molecule type" value="Genomic_DNA"/>
</dbReference>
<gene>
    <name evidence="2" type="ORF">ACFSKO_20280</name>
</gene>
<evidence type="ECO:0000256" key="1">
    <source>
        <dbReference type="SAM" id="MobiDB-lite"/>
    </source>
</evidence>
<organism evidence="2 3">
    <name type="scientific">Kiloniella antarctica</name>
    <dbReference type="NCBI Taxonomy" id="1550907"/>
    <lineage>
        <taxon>Bacteria</taxon>
        <taxon>Pseudomonadati</taxon>
        <taxon>Pseudomonadota</taxon>
        <taxon>Alphaproteobacteria</taxon>
        <taxon>Rhodospirillales</taxon>
        <taxon>Kiloniellaceae</taxon>
        <taxon>Kiloniella</taxon>
    </lineage>
</organism>
<evidence type="ECO:0000313" key="3">
    <source>
        <dbReference type="Proteomes" id="UP001597294"/>
    </source>
</evidence>
<accession>A0ABW5BT12</accession>
<keyword evidence="3" id="KW-1185">Reference proteome</keyword>
<sequence length="135" mass="13761">MSDLTIQNQPARSVPKVSNSAPVQAVTSQTLPAKAASSSGALGLDNLNRTLSGGASALNSPADSNVIKDGASAKAGGNGSSNIMTYRDSDSGRLVVRVVDENSNAVISEFPSKTMLGNYPKIVPSSVTPDVDTKV</sequence>
<comment type="caution">
    <text evidence="2">The sequence shown here is derived from an EMBL/GenBank/DDBJ whole genome shotgun (WGS) entry which is preliminary data.</text>
</comment>
<reference evidence="3" key="1">
    <citation type="journal article" date="2019" name="Int. J. Syst. Evol. Microbiol.">
        <title>The Global Catalogue of Microorganisms (GCM) 10K type strain sequencing project: providing services to taxonomists for standard genome sequencing and annotation.</title>
        <authorList>
            <consortium name="The Broad Institute Genomics Platform"/>
            <consortium name="The Broad Institute Genome Sequencing Center for Infectious Disease"/>
            <person name="Wu L."/>
            <person name="Ma J."/>
        </authorList>
    </citation>
    <scope>NUCLEOTIDE SEQUENCE [LARGE SCALE GENOMIC DNA]</scope>
    <source>
        <strain evidence="3">CGMCC 4.7192</strain>
    </source>
</reference>
<dbReference type="SUPFAM" id="SSF160214">
    <property type="entry name" value="FlaG-like"/>
    <property type="match status" value="1"/>
</dbReference>
<name>A0ABW5BT12_9PROT</name>
<dbReference type="Proteomes" id="UP001597294">
    <property type="component" value="Unassembled WGS sequence"/>
</dbReference>
<proteinExistence type="predicted"/>
<evidence type="ECO:0000313" key="2">
    <source>
        <dbReference type="EMBL" id="MFD2207961.1"/>
    </source>
</evidence>
<keyword evidence="2" id="KW-0969">Cilium</keyword>
<keyword evidence="2" id="KW-0282">Flagellum</keyword>
<protein>
    <submittedName>
        <fullName evidence="2">Flagellar protein FlaG</fullName>
    </submittedName>
</protein>
<dbReference type="RefSeq" id="WP_380255117.1">
    <property type="nucleotide sequence ID" value="NZ_JBHUII010000013.1"/>
</dbReference>
<dbReference type="InterPro" id="IPR035924">
    <property type="entry name" value="FlaG-like_sf"/>
</dbReference>
<feature type="region of interest" description="Disordered" evidence="1">
    <location>
        <begin position="1"/>
        <end position="22"/>
    </location>
</feature>
<dbReference type="Gene3D" id="3.30.160.170">
    <property type="entry name" value="FlaG-like"/>
    <property type="match status" value="1"/>
</dbReference>
<keyword evidence="2" id="KW-0966">Cell projection</keyword>